<dbReference type="Proteomes" id="UP001162501">
    <property type="component" value="Chromosome 25"/>
</dbReference>
<sequence>MRKGRLVDKPGSGTGRWRESVLGRGRRVIDGPGTNGRAGEAAGRDLTVSWQLQGGSAGGAERALHLRKKSSVLGCREAWPGGMVSEKKA</sequence>
<name>A0AC59Z7D9_RANTA</name>
<dbReference type="EMBL" id="OX596109">
    <property type="protein sequence ID" value="CAN0282144.1"/>
    <property type="molecule type" value="Genomic_DNA"/>
</dbReference>
<proteinExistence type="predicted"/>
<gene>
    <name evidence="1" type="ORF">MRATA1EN22A_LOCUS14872</name>
</gene>
<protein>
    <submittedName>
        <fullName evidence="1">Uncharacterized protein</fullName>
    </submittedName>
</protein>
<evidence type="ECO:0000313" key="2">
    <source>
        <dbReference type="Proteomes" id="UP001162501"/>
    </source>
</evidence>
<accession>A0AC59Z7D9</accession>
<reference evidence="1" key="2">
    <citation type="submission" date="2025-03" db="EMBL/GenBank/DDBJ databases">
        <authorList>
            <consortium name="ELIXIR-Norway"/>
            <consortium name="Elixir Norway"/>
        </authorList>
    </citation>
    <scope>NUCLEOTIDE SEQUENCE</scope>
</reference>
<organism evidence="1 2">
    <name type="scientific">Rangifer tarandus platyrhynchus</name>
    <name type="common">Svalbard reindeer</name>
    <dbReference type="NCBI Taxonomy" id="3082113"/>
    <lineage>
        <taxon>Eukaryota</taxon>
        <taxon>Metazoa</taxon>
        <taxon>Chordata</taxon>
        <taxon>Craniata</taxon>
        <taxon>Vertebrata</taxon>
        <taxon>Euteleostomi</taxon>
        <taxon>Mammalia</taxon>
        <taxon>Eutheria</taxon>
        <taxon>Laurasiatheria</taxon>
        <taxon>Artiodactyla</taxon>
        <taxon>Ruminantia</taxon>
        <taxon>Pecora</taxon>
        <taxon>Cervidae</taxon>
        <taxon>Odocoileinae</taxon>
        <taxon>Rangifer</taxon>
    </lineage>
</organism>
<reference evidence="1" key="1">
    <citation type="submission" date="2023-05" db="EMBL/GenBank/DDBJ databases">
        <authorList>
            <consortium name="ELIXIR-Norway"/>
        </authorList>
    </citation>
    <scope>NUCLEOTIDE SEQUENCE</scope>
</reference>
<evidence type="ECO:0000313" key="1">
    <source>
        <dbReference type="EMBL" id="CAN0282144.1"/>
    </source>
</evidence>